<evidence type="ECO:0000313" key="5">
    <source>
        <dbReference type="Proteomes" id="UP000001745"/>
    </source>
</evidence>
<organism evidence="4 5">
    <name type="scientific">Talaromyces stipitatus (strain ATCC 10500 / CBS 375.48 / QM 6759 / NRRL 1006)</name>
    <name type="common">Penicillium stipitatum</name>
    <dbReference type="NCBI Taxonomy" id="441959"/>
    <lineage>
        <taxon>Eukaryota</taxon>
        <taxon>Fungi</taxon>
        <taxon>Dikarya</taxon>
        <taxon>Ascomycota</taxon>
        <taxon>Pezizomycotina</taxon>
        <taxon>Eurotiomycetes</taxon>
        <taxon>Eurotiomycetidae</taxon>
        <taxon>Eurotiales</taxon>
        <taxon>Trichocomaceae</taxon>
        <taxon>Talaromyces</taxon>
        <taxon>Talaromyces sect. Talaromyces</taxon>
    </lineage>
</organism>
<dbReference type="VEuPathDB" id="FungiDB:TSTA_048910"/>
<keyword evidence="5" id="KW-1185">Reference proteome</keyword>
<dbReference type="Proteomes" id="UP000001745">
    <property type="component" value="Unassembled WGS sequence"/>
</dbReference>
<dbReference type="PANTHER" id="PTHR31306">
    <property type="entry name" value="ALPHA-1,6-MANNOSYLTRANSFERASE MNN11-RELATED"/>
    <property type="match status" value="1"/>
</dbReference>
<keyword evidence="3" id="KW-0808">Transferase</keyword>
<accession>B8ML35</accession>
<evidence type="ECO:0000256" key="1">
    <source>
        <dbReference type="ARBA" id="ARBA00005664"/>
    </source>
</evidence>
<dbReference type="InParanoid" id="B8ML35"/>
<dbReference type="InterPro" id="IPR029044">
    <property type="entry name" value="Nucleotide-diphossugar_trans"/>
</dbReference>
<reference evidence="5" key="1">
    <citation type="journal article" date="2015" name="Genome Announc.">
        <title>Genome sequence of the AIDS-associated pathogen Penicillium marneffei (ATCC18224) and its near taxonomic relative Talaromyces stipitatus (ATCC10500).</title>
        <authorList>
            <person name="Nierman W.C."/>
            <person name="Fedorova-Abrams N.D."/>
            <person name="Andrianopoulos A."/>
        </authorList>
    </citation>
    <scope>NUCLEOTIDE SEQUENCE [LARGE SCALE GENOMIC DNA]</scope>
    <source>
        <strain evidence="5">ATCC 10500 / CBS 375.48 / QM 6759 / NRRL 1006</strain>
    </source>
</reference>
<dbReference type="Gene3D" id="3.90.550.10">
    <property type="entry name" value="Spore Coat Polysaccharide Biosynthesis Protein SpsA, Chain A"/>
    <property type="match status" value="1"/>
</dbReference>
<dbReference type="RefSeq" id="XP_002485404.1">
    <property type="nucleotide sequence ID" value="XM_002485359.1"/>
</dbReference>
<dbReference type="GO" id="GO:0000139">
    <property type="term" value="C:Golgi membrane"/>
    <property type="evidence" value="ECO:0007669"/>
    <property type="project" value="TreeGrafter"/>
</dbReference>
<evidence type="ECO:0008006" key="6">
    <source>
        <dbReference type="Google" id="ProtNLM"/>
    </source>
</evidence>
<keyword evidence="2" id="KW-0328">Glycosyltransferase</keyword>
<protein>
    <recommendedName>
        <fullName evidence="6">Nucleotide-diphospho-sugar transferase domain-containing protein</fullName>
    </recommendedName>
</protein>
<dbReference type="HOGENOM" id="CLU_039661_0_0_1"/>
<dbReference type="AlphaFoldDB" id="B8ML35"/>
<evidence type="ECO:0000256" key="2">
    <source>
        <dbReference type="ARBA" id="ARBA00022676"/>
    </source>
</evidence>
<dbReference type="PhylomeDB" id="B8ML35"/>
<dbReference type="OrthoDB" id="3763672at2759"/>
<dbReference type="PANTHER" id="PTHR31306:SF3">
    <property type="entry name" value="NUCLEOTIDE-DIPHOSPHO-SUGAR TRANSFERASE DOMAIN-CONTAINING PROTEIN"/>
    <property type="match status" value="1"/>
</dbReference>
<proteinExistence type="inferred from homology"/>
<dbReference type="eggNOG" id="ENOG502SKBH">
    <property type="taxonomic scope" value="Eukaryota"/>
</dbReference>
<evidence type="ECO:0000256" key="3">
    <source>
        <dbReference type="ARBA" id="ARBA00022679"/>
    </source>
</evidence>
<dbReference type="GO" id="GO:0016757">
    <property type="term" value="F:glycosyltransferase activity"/>
    <property type="evidence" value="ECO:0007669"/>
    <property type="project" value="UniProtKB-KW"/>
</dbReference>
<dbReference type="GeneID" id="8100607"/>
<dbReference type="InterPro" id="IPR008630">
    <property type="entry name" value="Glyco_trans_34"/>
</dbReference>
<sequence length="301" mass="35244">MNAPFIHPITAPYFSTYEGYNFTLKNDPIWTKPLGKDLCVVDIDNRPFSKKHELFNEQPLNWDSFDKFSAGLLNHYLYAMIHGYRYAFVHLAQKPSDRYMSWAKVPAVIEHLKECKYLLNVEADAIFKELTLPMEWQMNYWNFTKNTKVAIPSDPNEDFNLDWEGKVNLNTGFILAQNTPRTFEIWEGWKSCVDDHVRFPGCEKFRDNWPAEQGAYSSIIRHAYNDPDDLLVIRCSEANEYPESGSDCIGSLNYQHFWIKKEQLLKDKAVVPMMQLMMQSLRLDLLIGKNEVLVKKQGFYI</sequence>
<evidence type="ECO:0000313" key="4">
    <source>
        <dbReference type="EMBL" id="EED15451.1"/>
    </source>
</evidence>
<dbReference type="EMBL" id="EQ962657">
    <property type="protein sequence ID" value="EED15451.1"/>
    <property type="molecule type" value="Genomic_DNA"/>
</dbReference>
<comment type="similarity">
    <text evidence="1">Belongs to the glycosyltransferase 34 family.</text>
</comment>
<dbReference type="GO" id="GO:0006487">
    <property type="term" value="P:protein N-linked glycosylation"/>
    <property type="evidence" value="ECO:0007669"/>
    <property type="project" value="TreeGrafter"/>
</dbReference>
<gene>
    <name evidence="4" type="ORF">TSTA_048910</name>
</gene>
<dbReference type="OMA" id="RHLWTGK"/>
<name>B8ML35_TALSN</name>